<accession>E7D282</accession>
<feature type="compositionally biased region" description="Low complexity" evidence="1">
    <location>
        <begin position="189"/>
        <end position="255"/>
    </location>
</feature>
<proteinExistence type="predicted"/>
<dbReference type="Gene3D" id="2.60.120.40">
    <property type="match status" value="1"/>
</dbReference>
<dbReference type="GO" id="GO:0031012">
    <property type="term" value="C:extracellular matrix"/>
    <property type="evidence" value="ECO:0007669"/>
    <property type="project" value="TreeGrafter"/>
</dbReference>
<dbReference type="GO" id="GO:0030198">
    <property type="term" value="P:extracellular matrix organization"/>
    <property type="evidence" value="ECO:0007669"/>
    <property type="project" value="TreeGrafter"/>
</dbReference>
<dbReference type="InterPro" id="IPR008983">
    <property type="entry name" value="Tumour_necrosis_fac-like_dom"/>
</dbReference>
<dbReference type="Pfam" id="PF26595">
    <property type="entry name" value="A_ENA"/>
    <property type="match status" value="1"/>
</dbReference>
<dbReference type="InterPro" id="IPR058705">
    <property type="entry name" value="A_ENA"/>
</dbReference>
<dbReference type="AlphaFoldDB" id="E7D282"/>
<feature type="region of interest" description="Disordered" evidence="1">
    <location>
        <begin position="109"/>
        <end position="131"/>
    </location>
</feature>
<reference evidence="2" key="2">
    <citation type="journal article" date="2011" name="Res. Microbiol.">
        <title>Characterisation of a large family of polymorphic collagen-like proteins in the endospore-forming bacterium Pasteuria ramosa.</title>
        <authorList>
            <person name="McElroy K."/>
            <person name="Mouton L."/>
            <person name="Du Pasquier L."/>
            <person name="Qi W."/>
            <person name="Ebert D."/>
        </authorList>
    </citation>
    <scope>NUCLEOTIDE SEQUENCE</scope>
</reference>
<evidence type="ECO:0000313" key="2">
    <source>
        <dbReference type="EMBL" id="ADU04096.1"/>
    </source>
</evidence>
<organism evidence="2">
    <name type="scientific">Pasteuria ramosa</name>
    <dbReference type="NCBI Taxonomy" id="225322"/>
    <lineage>
        <taxon>Bacteria</taxon>
        <taxon>Bacillati</taxon>
        <taxon>Bacillota</taxon>
        <taxon>Bacilli</taxon>
        <taxon>Bacillales</taxon>
        <taxon>Pasteuriaceae</taxon>
        <taxon>Pasteuria</taxon>
    </lineage>
</organism>
<dbReference type="GO" id="GO:0030020">
    <property type="term" value="F:extracellular matrix structural constituent conferring tensile strength"/>
    <property type="evidence" value="ECO:0007669"/>
    <property type="project" value="TreeGrafter"/>
</dbReference>
<protein>
    <submittedName>
        <fullName evidence="2">Collagen-like protein</fullName>
    </submittedName>
</protein>
<gene>
    <name evidence="2" type="primary">Pcl12</name>
</gene>
<dbReference type="PANTHER" id="PTHR24023">
    <property type="entry name" value="COLLAGEN ALPHA"/>
    <property type="match status" value="1"/>
</dbReference>
<reference evidence="2" key="1">
    <citation type="submission" date="2010-08" db="EMBL/GenBank/DDBJ databases">
        <authorList>
            <person name="McElroy K.E."/>
        </authorList>
    </citation>
    <scope>NUCLEOTIDE SEQUENCE</scope>
</reference>
<name>E7D282_9BACL</name>
<dbReference type="GO" id="GO:0005615">
    <property type="term" value="C:extracellular space"/>
    <property type="evidence" value="ECO:0007669"/>
    <property type="project" value="TreeGrafter"/>
</dbReference>
<evidence type="ECO:0000256" key="1">
    <source>
        <dbReference type="SAM" id="MobiDB-lite"/>
    </source>
</evidence>
<dbReference type="InterPro" id="IPR050149">
    <property type="entry name" value="Collagen_superfamily"/>
</dbReference>
<sequence>MSQANIPGISPNISLDQENILNLLLAATGLNELGLSHLLNAEAEKLQYILGTLPGVTNNNPPPTLEELIALDKTRNSLFKSICHKSDILSQQTNLASSAYTTIGSKGNIGPTGPVGQATGATGPTGPTGIGITGQDGMIGSIGPVGYQGPYGPKGAIGPTGKTGADGVSIAGPAGVQGPMGAKGPIGSTGPTGPQGTTTVPGPQGVVGQQGVQGPTEKVITGPTGATGISITGPTGATGPTGTTGTTGPTGAAGPLSPNSKYALGAGSFGYNATQSVLFPIDTPIPLNSFANIFGIGISLTDPDTINLDPGIYIVDYGLISNAANQQYNIAACELLENGTPVKASFMYTSTMNANNQYSTTNNIATWLYGTILLTPTVPTTLQLVPRISPLDFYTDQAVVQQALSLGNTPVLANVTVTRIQ</sequence>
<feature type="compositionally biased region" description="Low complexity" evidence="1">
    <location>
        <begin position="111"/>
        <end position="125"/>
    </location>
</feature>
<dbReference type="PANTHER" id="PTHR24023:SF1095">
    <property type="entry name" value="EGF-LIKE DOMAIN-CONTAINING PROTEIN"/>
    <property type="match status" value="1"/>
</dbReference>
<dbReference type="EMBL" id="HQ010375">
    <property type="protein sequence ID" value="ADU04096.1"/>
    <property type="molecule type" value="Genomic_DNA"/>
</dbReference>
<feature type="region of interest" description="Disordered" evidence="1">
    <location>
        <begin position="184"/>
        <end position="256"/>
    </location>
</feature>